<evidence type="ECO:0000313" key="2">
    <source>
        <dbReference type="EMBL" id="PKK67459.1"/>
    </source>
</evidence>
<organism evidence="2 3">
    <name type="scientific">Rhizophagus irregularis</name>
    <dbReference type="NCBI Taxonomy" id="588596"/>
    <lineage>
        <taxon>Eukaryota</taxon>
        <taxon>Fungi</taxon>
        <taxon>Fungi incertae sedis</taxon>
        <taxon>Mucoromycota</taxon>
        <taxon>Glomeromycotina</taxon>
        <taxon>Glomeromycetes</taxon>
        <taxon>Glomerales</taxon>
        <taxon>Glomeraceae</taxon>
        <taxon>Rhizophagus</taxon>
    </lineage>
</organism>
<reference evidence="2 3" key="1">
    <citation type="submission" date="2016-04" db="EMBL/GenBank/DDBJ databases">
        <title>Genome analyses suggest a sexual origin of heterokaryosis in a supposedly ancient asexual fungus.</title>
        <authorList>
            <person name="Ropars J."/>
            <person name="Sedzielewska K."/>
            <person name="Noel J."/>
            <person name="Charron P."/>
            <person name="Farinelli L."/>
            <person name="Marton T."/>
            <person name="Kruger M."/>
            <person name="Pelin A."/>
            <person name="Brachmann A."/>
            <person name="Corradi N."/>
        </authorList>
    </citation>
    <scope>NUCLEOTIDE SEQUENCE [LARGE SCALE GENOMIC DNA]</scope>
    <source>
        <strain evidence="2 3">C2</strain>
    </source>
</reference>
<sequence length="200" mass="24194">MRQDWDNWQLVRDLTIDEMEEFKREDNEYEFMKKLQKEYTAAFIKIIKITQNWKVIGYFRPITSTNELREKLTVLEEIFEESSNLMEWEHINLQAVMDVKKENGFNVGDVSPKFKNWAMQTNNFLLLGNKIISHAEQNKILQEYTKLNDDFTHNLKEEHRWTDEKETGEKRPKPVSPKNEIVIARQKQEQKNRTKKKREE</sequence>
<feature type="region of interest" description="Disordered" evidence="1">
    <location>
        <begin position="158"/>
        <end position="200"/>
    </location>
</feature>
<dbReference type="Proteomes" id="UP000233469">
    <property type="component" value="Unassembled WGS sequence"/>
</dbReference>
<dbReference type="AlphaFoldDB" id="A0A2N1N0S4"/>
<proteinExistence type="predicted"/>
<dbReference type="EMBL" id="LLXL01000957">
    <property type="protein sequence ID" value="PKK67459.1"/>
    <property type="molecule type" value="Genomic_DNA"/>
</dbReference>
<comment type="caution">
    <text evidence="2">The sequence shown here is derived from an EMBL/GenBank/DDBJ whole genome shotgun (WGS) entry which is preliminary data.</text>
</comment>
<evidence type="ECO:0000256" key="1">
    <source>
        <dbReference type="SAM" id="MobiDB-lite"/>
    </source>
</evidence>
<dbReference type="VEuPathDB" id="FungiDB:RhiirFUN_013885"/>
<dbReference type="VEuPathDB" id="FungiDB:RhiirA1_452560"/>
<accession>A0A2N1N0S4</accession>
<reference evidence="2 3" key="2">
    <citation type="submission" date="2017-10" db="EMBL/GenBank/DDBJ databases">
        <title>Extensive intraspecific genome diversity in a model arbuscular mycorrhizal fungus.</title>
        <authorList>
            <person name="Chen E.C.H."/>
            <person name="Morin E."/>
            <person name="Baudet D."/>
            <person name="Noel J."/>
            <person name="Ndikumana S."/>
            <person name="Charron P."/>
            <person name="St-Onge C."/>
            <person name="Giorgi J."/>
            <person name="Grigoriev I.V."/>
            <person name="Roux C."/>
            <person name="Martin F.M."/>
            <person name="Corradi N."/>
        </authorList>
    </citation>
    <scope>NUCLEOTIDE SEQUENCE [LARGE SCALE GENOMIC DNA]</scope>
    <source>
        <strain evidence="2 3">C2</strain>
    </source>
</reference>
<name>A0A2N1N0S4_9GLOM</name>
<evidence type="ECO:0000313" key="3">
    <source>
        <dbReference type="Proteomes" id="UP000233469"/>
    </source>
</evidence>
<feature type="compositionally biased region" description="Basic and acidic residues" evidence="1">
    <location>
        <begin position="186"/>
        <end position="200"/>
    </location>
</feature>
<gene>
    <name evidence="2" type="ORF">RhiirC2_714103</name>
</gene>
<dbReference type="VEuPathDB" id="FungiDB:RhiirA1_400189"/>
<feature type="compositionally biased region" description="Basic and acidic residues" evidence="1">
    <location>
        <begin position="158"/>
        <end position="172"/>
    </location>
</feature>
<protein>
    <submittedName>
        <fullName evidence="2">Uncharacterized protein</fullName>
    </submittedName>
</protein>
<dbReference type="VEuPathDB" id="FungiDB:FUN_015869"/>